<protein>
    <recommendedName>
        <fullName evidence="3">Lipoprotein</fullName>
    </recommendedName>
</protein>
<evidence type="ECO:0000313" key="2">
    <source>
        <dbReference type="Proteomes" id="UP001211005"/>
    </source>
</evidence>
<evidence type="ECO:0000313" key="1">
    <source>
        <dbReference type="EMBL" id="WBA43022.1"/>
    </source>
</evidence>
<gene>
    <name evidence="1" type="ORF">O3303_05515</name>
</gene>
<accession>A0ABY7LRH6</accession>
<organism evidence="1 2">
    <name type="scientific">Hymenobacter canadensis</name>
    <dbReference type="NCBI Taxonomy" id="2999067"/>
    <lineage>
        <taxon>Bacteria</taxon>
        <taxon>Pseudomonadati</taxon>
        <taxon>Bacteroidota</taxon>
        <taxon>Cytophagia</taxon>
        <taxon>Cytophagales</taxon>
        <taxon>Hymenobacteraceae</taxon>
        <taxon>Hymenobacter</taxon>
    </lineage>
</organism>
<sequence length="163" mass="18114">MSIQEFLLKTCLIIVLPGVILYGCLRENEAFVIEQKAHRTCLNSLHGSSVTMMTIVGQADDGHLVYQHIVDASALQQLRVLAKGLRPVRVQAGGYRPSLRRYSLQVANGRDTCKLVVYKMPPGTADLLDGVGDSAYEAPRFIPFLDSLFRLQSPAITRQWLSK</sequence>
<proteinExistence type="predicted"/>
<dbReference type="RefSeq" id="WP_269561067.1">
    <property type="nucleotide sequence ID" value="NZ_CP114767.1"/>
</dbReference>
<evidence type="ECO:0008006" key="3">
    <source>
        <dbReference type="Google" id="ProtNLM"/>
    </source>
</evidence>
<dbReference type="EMBL" id="CP114767">
    <property type="protein sequence ID" value="WBA43022.1"/>
    <property type="molecule type" value="Genomic_DNA"/>
</dbReference>
<reference evidence="1 2" key="1">
    <citation type="submission" date="2022-12" db="EMBL/GenBank/DDBJ databases">
        <title>Hymenobacter canadensis sp. nov. isolated from lake water of the Cambridge Bay, Canada.</title>
        <authorList>
            <person name="Kim W.H."/>
            <person name="Lee Y.M."/>
        </authorList>
    </citation>
    <scope>NUCLEOTIDE SEQUENCE [LARGE SCALE GENOMIC DNA]</scope>
    <source>
        <strain evidence="1 2">PAMC 29467</strain>
    </source>
</reference>
<name>A0ABY7LRH6_9BACT</name>
<dbReference type="Proteomes" id="UP001211005">
    <property type="component" value="Chromosome"/>
</dbReference>
<keyword evidence="2" id="KW-1185">Reference proteome</keyword>